<gene>
    <name evidence="8" type="ORF">ACOF00016_LOCUS5767</name>
</gene>
<evidence type="ECO:0000313" key="8">
    <source>
        <dbReference type="EMBL" id="CAE0407987.1"/>
    </source>
</evidence>
<dbReference type="AlphaFoldDB" id="A0A7S3L2Y7"/>
<sequence length="172" mass="18204">MSCFKLILTLALFLGLARNSHAFATLPSVVASPSIGTVPGVTRDGSAFSRHTSSSSSSLSMGLLDGVGGFFKRFTTKATASHILIRGGAEAEFKLQDLKKKIGDSPVKFAEAAAKFSECPSKAQGGSLGEFGPGAMVKEFDEVVFNEKVGQVHGPVKTQFGYHLIYIADRTE</sequence>
<dbReference type="EMBL" id="HBIM01006779">
    <property type="protein sequence ID" value="CAE0407987.1"/>
    <property type="molecule type" value="Transcribed_RNA"/>
</dbReference>
<protein>
    <recommendedName>
        <fullName evidence="6">Peptidyl-prolyl cis-trans isomerase</fullName>
        <ecNumber evidence="6">5.2.1.8</ecNumber>
    </recommendedName>
</protein>
<dbReference type="PROSITE" id="PS50198">
    <property type="entry name" value="PPIC_PPIASE_2"/>
    <property type="match status" value="1"/>
</dbReference>
<evidence type="ECO:0000256" key="5">
    <source>
        <dbReference type="PROSITE-ProRule" id="PRU00278"/>
    </source>
</evidence>
<dbReference type="EC" id="5.2.1.8" evidence="6"/>
<evidence type="ECO:0000256" key="1">
    <source>
        <dbReference type="ARBA" id="ARBA00004496"/>
    </source>
</evidence>
<reference evidence="8" key="1">
    <citation type="submission" date="2021-01" db="EMBL/GenBank/DDBJ databases">
        <authorList>
            <person name="Corre E."/>
            <person name="Pelletier E."/>
            <person name="Niang G."/>
            <person name="Scheremetjew M."/>
            <person name="Finn R."/>
            <person name="Kale V."/>
            <person name="Holt S."/>
            <person name="Cochrane G."/>
            <person name="Meng A."/>
            <person name="Brown T."/>
            <person name="Cohen L."/>
        </authorList>
    </citation>
    <scope>NUCLEOTIDE SEQUENCE</scope>
    <source>
        <strain evidence="8">CCMP127</strain>
    </source>
</reference>
<dbReference type="Gene3D" id="3.10.50.40">
    <property type="match status" value="1"/>
</dbReference>
<dbReference type="InterPro" id="IPR046357">
    <property type="entry name" value="PPIase_dom_sf"/>
</dbReference>
<dbReference type="PANTHER" id="PTHR43629">
    <property type="entry name" value="PEPTIDYL-PROLYL CIS-TRANS ISOMERASE"/>
    <property type="match status" value="1"/>
</dbReference>
<keyword evidence="5 6" id="KW-0697">Rotamase</keyword>
<feature type="chain" id="PRO_5031596855" description="Peptidyl-prolyl cis-trans isomerase" evidence="6">
    <location>
        <begin position="23"/>
        <end position="172"/>
    </location>
</feature>
<keyword evidence="5 6" id="KW-0413">Isomerase</keyword>
<name>A0A7S3L2Y7_9STRA</name>
<dbReference type="GO" id="GO:0005737">
    <property type="term" value="C:cytoplasm"/>
    <property type="evidence" value="ECO:0007669"/>
    <property type="project" value="UniProtKB-SubCell"/>
</dbReference>
<feature type="signal peptide" evidence="6">
    <location>
        <begin position="1"/>
        <end position="22"/>
    </location>
</feature>
<proteinExistence type="inferred from homology"/>
<comment type="similarity">
    <text evidence="2">Belongs to the PpiC/parvulin rotamase family.</text>
</comment>
<comment type="function">
    <text evidence="4">PPIases accelerate the folding of proteins. It prefers amino acid residues with hydrophobic side chains like leucine and phenylalanine in the P1 position of the peptides substrates.</text>
</comment>
<evidence type="ECO:0000256" key="2">
    <source>
        <dbReference type="ARBA" id="ARBA00007656"/>
    </source>
</evidence>
<dbReference type="GO" id="GO:0003755">
    <property type="term" value="F:peptidyl-prolyl cis-trans isomerase activity"/>
    <property type="evidence" value="ECO:0007669"/>
    <property type="project" value="UniProtKB-UniRule"/>
</dbReference>
<dbReference type="PANTHER" id="PTHR43629:SF2">
    <property type="entry name" value="RHODANESE-LIKE_PPIC DOMAIN-CONTAINING PROTEIN 12, CHLOROPLASTIC"/>
    <property type="match status" value="1"/>
</dbReference>
<evidence type="ECO:0000256" key="4">
    <source>
        <dbReference type="ARBA" id="ARBA00046231"/>
    </source>
</evidence>
<organism evidence="8">
    <name type="scientific">Amphora coffeiformis</name>
    <dbReference type="NCBI Taxonomy" id="265554"/>
    <lineage>
        <taxon>Eukaryota</taxon>
        <taxon>Sar</taxon>
        <taxon>Stramenopiles</taxon>
        <taxon>Ochrophyta</taxon>
        <taxon>Bacillariophyta</taxon>
        <taxon>Bacillariophyceae</taxon>
        <taxon>Bacillariophycidae</taxon>
        <taxon>Thalassiophysales</taxon>
        <taxon>Catenulaceae</taxon>
        <taxon>Amphora</taxon>
    </lineage>
</organism>
<dbReference type="InterPro" id="IPR023058">
    <property type="entry name" value="PPIase_PpiC_CS"/>
</dbReference>
<comment type="catalytic activity">
    <reaction evidence="6">
        <text>[protein]-peptidylproline (omega=180) = [protein]-peptidylproline (omega=0)</text>
        <dbReference type="Rhea" id="RHEA:16237"/>
        <dbReference type="Rhea" id="RHEA-COMP:10747"/>
        <dbReference type="Rhea" id="RHEA-COMP:10748"/>
        <dbReference type="ChEBI" id="CHEBI:83833"/>
        <dbReference type="ChEBI" id="CHEBI:83834"/>
        <dbReference type="EC" id="5.2.1.8"/>
    </reaction>
</comment>
<dbReference type="Pfam" id="PF00639">
    <property type="entry name" value="Rotamase"/>
    <property type="match status" value="1"/>
</dbReference>
<evidence type="ECO:0000256" key="3">
    <source>
        <dbReference type="ARBA" id="ARBA00022490"/>
    </source>
</evidence>
<keyword evidence="3" id="KW-0963">Cytoplasm</keyword>
<dbReference type="SUPFAM" id="SSF54534">
    <property type="entry name" value="FKBP-like"/>
    <property type="match status" value="1"/>
</dbReference>
<comment type="subcellular location">
    <subcellularLocation>
        <location evidence="1">Cytoplasm</location>
    </subcellularLocation>
</comment>
<keyword evidence="6" id="KW-0732">Signal</keyword>
<dbReference type="InterPro" id="IPR052204">
    <property type="entry name" value="PpiC/parvulin_rotamase"/>
</dbReference>
<evidence type="ECO:0000259" key="7">
    <source>
        <dbReference type="PROSITE" id="PS50198"/>
    </source>
</evidence>
<dbReference type="PROSITE" id="PS01096">
    <property type="entry name" value="PPIC_PPIASE_1"/>
    <property type="match status" value="1"/>
</dbReference>
<dbReference type="InterPro" id="IPR000297">
    <property type="entry name" value="PPIase_PpiC"/>
</dbReference>
<accession>A0A7S3L2Y7</accession>
<evidence type="ECO:0000256" key="6">
    <source>
        <dbReference type="RuleBase" id="RU363014"/>
    </source>
</evidence>
<feature type="domain" description="PpiC" evidence="7">
    <location>
        <begin position="75"/>
        <end position="169"/>
    </location>
</feature>